<protein>
    <submittedName>
        <fullName evidence="2">Uncharacterized protein</fullName>
    </submittedName>
</protein>
<evidence type="ECO:0000256" key="1">
    <source>
        <dbReference type="SAM" id="MobiDB-lite"/>
    </source>
</evidence>
<dbReference type="GO" id="GO:0000323">
    <property type="term" value="C:lytic vacuole"/>
    <property type="evidence" value="ECO:0007669"/>
    <property type="project" value="TreeGrafter"/>
</dbReference>
<feature type="region of interest" description="Disordered" evidence="1">
    <location>
        <begin position="88"/>
        <end position="116"/>
    </location>
</feature>
<dbReference type="PANTHER" id="PTHR15157">
    <property type="entry name" value="UV RADIATION RESISTANCE-ASSOCIATED GENE PROTEIN"/>
    <property type="match status" value="1"/>
</dbReference>
<organism evidence="2">
    <name type="scientific">Picea sitchensis</name>
    <name type="common">Sitka spruce</name>
    <name type="synonym">Pinus sitchensis</name>
    <dbReference type="NCBI Taxonomy" id="3332"/>
    <lineage>
        <taxon>Eukaryota</taxon>
        <taxon>Viridiplantae</taxon>
        <taxon>Streptophyta</taxon>
        <taxon>Embryophyta</taxon>
        <taxon>Tracheophyta</taxon>
        <taxon>Spermatophyta</taxon>
        <taxon>Pinopsida</taxon>
        <taxon>Pinidae</taxon>
        <taxon>Conifers I</taxon>
        <taxon>Pinales</taxon>
        <taxon>Pinaceae</taxon>
        <taxon>Picea</taxon>
    </lineage>
</organism>
<name>D5ACY8_PICSI</name>
<sequence length="289" mass="31335">MGSALVSLSEMSKEVQAREEKLKPSIQSLLGAAKTLSAARGRLKEANRLLAGEGGHGPLRHLQKMLSTRQQLMVTQVASLYPLGRCPSQSVPTEESNSRSQQTISGEFAGSSSVSTSSDVPVESLTISGLQLFAPPVKKLGFFNDKQAFQISAAAIGYVAHIVKLVASYLDIHLRYPIRLGGSRSYVQDYAPSVEPSIIESGSFGMGGLQKPVVEFPLFLEGQDPTRSAYAVFLLNKDLDQMLSYIGVPSFGPRHTLPNLKQLIKSIQSEGFLCPKRPSFESTGNLEHR</sequence>
<proteinExistence type="evidence at transcript level"/>
<dbReference type="AlphaFoldDB" id="D5ACY8"/>
<dbReference type="EMBL" id="BT124134">
    <property type="protein sequence ID" value="ADE77407.1"/>
    <property type="molecule type" value="mRNA"/>
</dbReference>
<evidence type="ECO:0000313" key="2">
    <source>
        <dbReference type="EMBL" id="ADE77407.1"/>
    </source>
</evidence>
<reference evidence="2" key="1">
    <citation type="submission" date="2010-04" db="EMBL/GenBank/DDBJ databases">
        <authorList>
            <person name="Reid K.E."/>
            <person name="Liao N."/>
            <person name="Chan S."/>
            <person name="Docking R."/>
            <person name="Taylor G."/>
            <person name="Moore R."/>
            <person name="Mayo M."/>
            <person name="Munro S."/>
            <person name="King J."/>
            <person name="Yanchuk A."/>
            <person name="Holt R."/>
            <person name="Jones S."/>
            <person name="Marra M."/>
            <person name="Ritland C.E."/>
            <person name="Ritland K."/>
            <person name="Bohlmann J."/>
        </authorList>
    </citation>
    <scope>NUCLEOTIDE SEQUENCE</scope>
    <source>
        <tissue evidence="2">Bud</tissue>
    </source>
</reference>
<dbReference type="PANTHER" id="PTHR15157:SF24">
    <property type="entry name" value="VACUOLAR PROTEIN SORTING 38"/>
    <property type="match status" value="1"/>
</dbReference>
<accession>D5ACY8</accession>
<feature type="compositionally biased region" description="Polar residues" evidence="1">
    <location>
        <begin position="88"/>
        <end position="105"/>
    </location>
</feature>
<dbReference type="GO" id="GO:0035493">
    <property type="term" value="P:SNARE complex assembly"/>
    <property type="evidence" value="ECO:0007669"/>
    <property type="project" value="TreeGrafter"/>
</dbReference>
<dbReference type="GO" id="GO:0000149">
    <property type="term" value="F:SNARE binding"/>
    <property type="evidence" value="ECO:0007669"/>
    <property type="project" value="TreeGrafter"/>
</dbReference>
<dbReference type="GO" id="GO:0005768">
    <property type="term" value="C:endosome"/>
    <property type="evidence" value="ECO:0007669"/>
    <property type="project" value="TreeGrafter"/>
</dbReference>